<dbReference type="EMBL" id="JBBPFD010000021">
    <property type="protein sequence ID" value="KAK7882022.1"/>
    <property type="molecule type" value="Genomic_DNA"/>
</dbReference>
<comment type="caution">
    <text evidence="4">The sequence shown here is derived from an EMBL/GenBank/DDBJ whole genome shotgun (WGS) entry which is preliminary data.</text>
</comment>
<proteinExistence type="predicted"/>
<reference evidence="5" key="1">
    <citation type="submission" date="2024-04" db="EMBL/GenBank/DDBJ databases">
        <title>Salinicola lusitanus LLJ914,a marine bacterium isolated from the Okinawa Trough.</title>
        <authorList>
            <person name="Li J."/>
        </authorList>
    </citation>
    <scope>NUCLEOTIDE SEQUENCE [LARGE SCALE GENOMIC DNA]</scope>
</reference>
<dbReference type="PANTHER" id="PTHR23348">
    <property type="entry name" value="PERIAXIN/AHNAK"/>
    <property type="match status" value="1"/>
</dbReference>
<evidence type="ECO:0000256" key="2">
    <source>
        <dbReference type="ARBA" id="ARBA00023242"/>
    </source>
</evidence>
<evidence type="ECO:0000313" key="4">
    <source>
        <dbReference type="EMBL" id="KAK7882022.1"/>
    </source>
</evidence>
<keyword evidence="5" id="KW-1185">Reference proteome</keyword>
<accession>A0AAW0MML4</accession>
<dbReference type="GO" id="GO:0005737">
    <property type="term" value="C:cytoplasm"/>
    <property type="evidence" value="ECO:0007669"/>
    <property type="project" value="TreeGrafter"/>
</dbReference>
<evidence type="ECO:0000256" key="1">
    <source>
        <dbReference type="ARBA" id="ARBA00004123"/>
    </source>
</evidence>
<dbReference type="InterPro" id="IPR052082">
    <property type="entry name" value="Myelin_sheath_structural"/>
</dbReference>
<keyword evidence="2" id="KW-0539">Nucleus</keyword>
<dbReference type="GO" id="GO:0043484">
    <property type="term" value="P:regulation of RNA splicing"/>
    <property type="evidence" value="ECO:0007669"/>
    <property type="project" value="TreeGrafter"/>
</dbReference>
<name>A0AAW0MML4_9GOBI</name>
<dbReference type="GO" id="GO:0005634">
    <property type="term" value="C:nucleus"/>
    <property type="evidence" value="ECO:0007669"/>
    <property type="project" value="UniProtKB-SubCell"/>
</dbReference>
<comment type="subcellular location">
    <subcellularLocation>
        <location evidence="1">Nucleus</location>
    </subcellularLocation>
</comment>
<protein>
    <submittedName>
        <fullName evidence="4">Uncharacterized protein</fullName>
    </submittedName>
</protein>
<sequence>MRVKRKRLYVRFPHMKARAEARADPGQQMETGQVDTSGAKGKVQGKAHKFGIHFPKSKHTKSAPQVSVHPPEMDFRLPQDGDQAEEHGKGNAKLRMPKFKLPKIRLSQHSDDLEGDLNVKREIKISPPPHVTVSAGESGAASEVQPGVEVSVTKVSGAVDVQAPDLSLNIAGQRVSDEVEGTVKSPKFSMPKIELSDEKLARADVALQADTVDIDIGHYVGGDGQFKLPDFDVTPPTLKTTIDMQEKGTVTLPKVDMTNVEVKKNTWKTEYNEFEVTGGQAEFKMKSDLQYEGSVSEPSLDISPPNISITSKEKGVHIHGPTSEVSIPEVKSDINVQIPEFECGKSTAPSIEIVLPETGLMEYNEEQNTEVLLPKTEIEGDIKTSEGSLKIPNIPAIDVSIPKIDLDISVPKGKVKGPENDFEASKSGKVKLPDVDISLPKGSIEGALPSIDVSLPKGKLEGPDVDLEGSTGAKFKMPGIKMPKVDITLPKGKVEGPEIQQRCLKHM</sequence>
<feature type="region of interest" description="Disordered" evidence="3">
    <location>
        <begin position="18"/>
        <end position="44"/>
    </location>
</feature>
<dbReference type="PANTHER" id="PTHR23348:SF16">
    <property type="entry name" value="LEUCINE RICH REPEAT FAMILY PROTEIN"/>
    <property type="match status" value="1"/>
</dbReference>
<organism evidence="4 5">
    <name type="scientific">Mugilogobius chulae</name>
    <name type="common">yellowstripe goby</name>
    <dbReference type="NCBI Taxonomy" id="88201"/>
    <lineage>
        <taxon>Eukaryota</taxon>
        <taxon>Metazoa</taxon>
        <taxon>Chordata</taxon>
        <taxon>Craniata</taxon>
        <taxon>Vertebrata</taxon>
        <taxon>Euteleostomi</taxon>
        <taxon>Actinopterygii</taxon>
        <taxon>Neopterygii</taxon>
        <taxon>Teleostei</taxon>
        <taxon>Neoteleostei</taxon>
        <taxon>Acanthomorphata</taxon>
        <taxon>Gobiaria</taxon>
        <taxon>Gobiiformes</taxon>
        <taxon>Gobioidei</taxon>
        <taxon>Gobiidae</taxon>
        <taxon>Gobionellinae</taxon>
        <taxon>Mugilogobius</taxon>
    </lineage>
</organism>
<gene>
    <name evidence="4" type="ORF">WMY93_028196</name>
</gene>
<evidence type="ECO:0000256" key="3">
    <source>
        <dbReference type="SAM" id="MobiDB-lite"/>
    </source>
</evidence>
<dbReference type="AlphaFoldDB" id="A0AAW0MML4"/>
<evidence type="ECO:0000313" key="5">
    <source>
        <dbReference type="Proteomes" id="UP001460270"/>
    </source>
</evidence>
<dbReference type="Proteomes" id="UP001460270">
    <property type="component" value="Unassembled WGS sequence"/>
</dbReference>